<organism evidence="4 5">
    <name type="scientific">Chryseobacterium gallinarum</name>
    <dbReference type="NCBI Taxonomy" id="1324352"/>
    <lineage>
        <taxon>Bacteria</taxon>
        <taxon>Pseudomonadati</taxon>
        <taxon>Bacteroidota</taxon>
        <taxon>Flavobacteriia</taxon>
        <taxon>Flavobacteriales</taxon>
        <taxon>Weeksellaceae</taxon>
        <taxon>Chryseobacterium group</taxon>
        <taxon>Chryseobacterium</taxon>
    </lineage>
</organism>
<keyword evidence="1 2" id="KW-0732">Signal</keyword>
<dbReference type="RefSeq" id="WP_050022243.1">
    <property type="nucleotide sequence ID" value="NZ_CP009928.1"/>
</dbReference>
<reference evidence="4 5" key="1">
    <citation type="submission" date="2014-11" db="EMBL/GenBank/DDBJ databases">
        <authorList>
            <person name="Park G.-S."/>
            <person name="Hong S.-J."/>
            <person name="Jung B.K."/>
            <person name="Khan A.R."/>
            <person name="Kwak Y."/>
            <person name="Shin J.-H."/>
        </authorList>
    </citation>
    <scope>NUCLEOTIDE SEQUENCE [LARGE SCALE GENOMIC DNA]</scope>
    <source>
        <strain evidence="4 5">DSM 27622</strain>
    </source>
</reference>
<gene>
    <name evidence="4" type="ORF">OK18_04855</name>
</gene>
<dbReference type="OrthoDB" id="667194at2"/>
<dbReference type="EMBL" id="CP009928">
    <property type="protein sequence ID" value="AKK72055.1"/>
    <property type="molecule type" value="Genomic_DNA"/>
</dbReference>
<dbReference type="InterPro" id="IPR026444">
    <property type="entry name" value="Secre_tail"/>
</dbReference>
<accession>A0A0G3M0C6</accession>
<dbReference type="KEGG" id="cgn:OK18_04855"/>
<dbReference type="NCBIfam" id="TIGR04183">
    <property type="entry name" value="Por_Secre_tail"/>
    <property type="match status" value="1"/>
</dbReference>
<feature type="domain" description="Secretion system C-terminal sorting" evidence="3">
    <location>
        <begin position="185"/>
        <end position="252"/>
    </location>
</feature>
<sequence>MKKILLTISMALATLAWAQFSSGTVSLPVTSMTVKLDTTPTGVTLTVTGDSNSMLGIGFGGNGVDSGGMAPGADGFIYNSATTRDYSFIGTTTPNADVSQDWTEVSNTISGTTRTIVATRSLSGGAGDFAIPNSAGTINIFYARRLGNQALGYHGPANRGYATLTMAASTLSTNEAAAGNKKVLLYPNPAKETIGFKNFDKIRSVDVFDATGRKVKSIRPDKEHINIEDLKSGTYYFEVLLKDGSLSYEKLIKE</sequence>
<evidence type="ECO:0000256" key="2">
    <source>
        <dbReference type="SAM" id="SignalP"/>
    </source>
</evidence>
<feature type="chain" id="PRO_5002557601" evidence="2">
    <location>
        <begin position="19"/>
        <end position="254"/>
    </location>
</feature>
<proteinExistence type="predicted"/>
<name>A0A0G3M0C6_CHRGL</name>
<dbReference type="AlphaFoldDB" id="A0A0G3M0C6"/>
<evidence type="ECO:0000313" key="5">
    <source>
        <dbReference type="Proteomes" id="UP000035213"/>
    </source>
</evidence>
<protein>
    <submittedName>
        <fullName evidence="4">Secretion protein</fullName>
    </submittedName>
</protein>
<dbReference type="STRING" id="1324352.OK18_04855"/>
<evidence type="ECO:0000256" key="1">
    <source>
        <dbReference type="ARBA" id="ARBA00022729"/>
    </source>
</evidence>
<feature type="signal peptide" evidence="2">
    <location>
        <begin position="1"/>
        <end position="18"/>
    </location>
</feature>
<dbReference type="Pfam" id="PF18962">
    <property type="entry name" value="Por_Secre_tail"/>
    <property type="match status" value="1"/>
</dbReference>
<evidence type="ECO:0000313" key="4">
    <source>
        <dbReference type="EMBL" id="AKK72055.1"/>
    </source>
</evidence>
<evidence type="ECO:0000259" key="3">
    <source>
        <dbReference type="Pfam" id="PF18962"/>
    </source>
</evidence>
<dbReference type="Proteomes" id="UP000035213">
    <property type="component" value="Chromosome"/>
</dbReference>
<dbReference type="PATRIC" id="fig|1324352.5.peg.1042"/>